<organism evidence="4">
    <name type="scientific">marine metagenome</name>
    <dbReference type="NCBI Taxonomy" id="408172"/>
    <lineage>
        <taxon>unclassified sequences</taxon>
        <taxon>metagenomes</taxon>
        <taxon>ecological metagenomes</taxon>
    </lineage>
</organism>
<dbReference type="InterPro" id="IPR013766">
    <property type="entry name" value="Thioredoxin_domain"/>
</dbReference>
<dbReference type="Pfam" id="PF02630">
    <property type="entry name" value="SCO1-SenC"/>
    <property type="match status" value="1"/>
</dbReference>
<gene>
    <name evidence="4" type="ORF">METZ01_LOCUS38767</name>
</gene>
<dbReference type="Gene3D" id="3.40.30.10">
    <property type="entry name" value="Glutaredoxin"/>
    <property type="match status" value="1"/>
</dbReference>
<dbReference type="SUPFAM" id="SSF52833">
    <property type="entry name" value="Thioredoxin-like"/>
    <property type="match status" value="1"/>
</dbReference>
<keyword evidence="2" id="KW-0186">Copper</keyword>
<dbReference type="EMBL" id="UINC01001657">
    <property type="protein sequence ID" value="SUZ85913.1"/>
    <property type="molecule type" value="Genomic_DNA"/>
</dbReference>
<dbReference type="AlphaFoldDB" id="A0A381R8S6"/>
<reference evidence="4" key="1">
    <citation type="submission" date="2018-05" db="EMBL/GenBank/DDBJ databases">
        <authorList>
            <person name="Lanie J.A."/>
            <person name="Ng W.-L."/>
            <person name="Kazmierczak K.M."/>
            <person name="Andrzejewski T.M."/>
            <person name="Davidsen T.M."/>
            <person name="Wayne K.J."/>
            <person name="Tettelin H."/>
            <person name="Glass J.I."/>
            <person name="Rusch D."/>
            <person name="Podicherti R."/>
            <person name="Tsui H.-C.T."/>
            <person name="Winkler M.E."/>
        </authorList>
    </citation>
    <scope>NUCLEOTIDE SEQUENCE</scope>
</reference>
<evidence type="ECO:0000256" key="1">
    <source>
        <dbReference type="ARBA" id="ARBA00010996"/>
    </source>
</evidence>
<dbReference type="InterPro" id="IPR036249">
    <property type="entry name" value="Thioredoxin-like_sf"/>
</dbReference>
<accession>A0A381R8S6</accession>
<protein>
    <recommendedName>
        <fullName evidence="3">Thioredoxin domain-containing protein</fullName>
    </recommendedName>
</protein>
<proteinExistence type="inferred from homology"/>
<sequence>MVVVFILLLAMGAAWVIKKAEQANHLLPPVIRSLPYFQFNTHDGESFTVNDLKDKITVLDFMFTSCTGPCPIMASNMRDLYNKYSSISDVQFVSVTVDPDTDTEDVLSSYAFANGVNDERWKFIRSDIGSIKELSRDGFMLFSDDLPVGHSVKFVLIDSKGQIRKYYDGTDEASMAILRMHLNLFLKALHS</sequence>
<dbReference type="InterPro" id="IPR003782">
    <property type="entry name" value="SCO1/SenC"/>
</dbReference>
<name>A0A381R8S6_9ZZZZ</name>
<dbReference type="PANTHER" id="PTHR12151">
    <property type="entry name" value="ELECTRON TRANSPORT PROTIN SCO1/SENC FAMILY MEMBER"/>
    <property type="match status" value="1"/>
</dbReference>
<dbReference type="PROSITE" id="PS51352">
    <property type="entry name" value="THIOREDOXIN_2"/>
    <property type="match status" value="1"/>
</dbReference>
<evidence type="ECO:0000259" key="3">
    <source>
        <dbReference type="PROSITE" id="PS51352"/>
    </source>
</evidence>
<evidence type="ECO:0000313" key="4">
    <source>
        <dbReference type="EMBL" id="SUZ85913.1"/>
    </source>
</evidence>
<evidence type="ECO:0000256" key="2">
    <source>
        <dbReference type="ARBA" id="ARBA00023008"/>
    </source>
</evidence>
<feature type="domain" description="Thioredoxin" evidence="3">
    <location>
        <begin position="28"/>
        <end position="187"/>
    </location>
</feature>
<comment type="similarity">
    <text evidence="1">Belongs to the SCO1/2 family.</text>
</comment>
<dbReference type="CDD" id="cd02968">
    <property type="entry name" value="SCO"/>
    <property type="match status" value="1"/>
</dbReference>
<dbReference type="PANTHER" id="PTHR12151:SF25">
    <property type="entry name" value="LINALOOL DEHYDRATASE_ISOMERASE DOMAIN-CONTAINING PROTEIN"/>
    <property type="match status" value="1"/>
</dbReference>